<gene>
    <name evidence="12" type="ORF">ACFPJ4_04235</name>
</gene>
<sequence length="230" mass="24696">MNDDALTVLVVDDDYRVAAVHVGFVERVPGFRVVGTAHTAADAVSLAGSLHPDLILLDIYLPDGDGIQVARTLHSTPSSPAVIVISAASDVATVRQAVQLGAMHYLVKPFGFAALAERLEAFRHANQLISEWPDDATQDEVNRMFDLLRPVPAAASGEAGGRLAPTLQLIYDAVAHSDRSLSASEVAAIVGISRATAQRYLTRLEQTKAVKLELRYGSTGRPENRYSLAR</sequence>
<dbReference type="InterPro" id="IPR005471">
    <property type="entry name" value="Tscrpt_reg_IclR_N"/>
</dbReference>
<dbReference type="CDD" id="cd19925">
    <property type="entry name" value="REC_citrate_TCS"/>
    <property type="match status" value="1"/>
</dbReference>
<dbReference type="InterPro" id="IPR051271">
    <property type="entry name" value="2C-system_Tx_regulators"/>
</dbReference>
<dbReference type="PIRSF" id="PIRSF006171">
    <property type="entry name" value="RR_citrat_malat"/>
    <property type="match status" value="1"/>
</dbReference>
<dbReference type="InterPro" id="IPR001789">
    <property type="entry name" value="Sig_transdc_resp-reg_receiver"/>
</dbReference>
<dbReference type="PANTHER" id="PTHR45526">
    <property type="entry name" value="TRANSCRIPTIONAL REGULATORY PROTEIN DPIA"/>
    <property type="match status" value="1"/>
</dbReference>
<dbReference type="Pfam" id="PF00072">
    <property type="entry name" value="Response_reg"/>
    <property type="match status" value="1"/>
</dbReference>
<keyword evidence="7 9" id="KW-0010">Activator</keyword>
<dbReference type="PANTHER" id="PTHR45526:SF1">
    <property type="entry name" value="TRANSCRIPTIONAL REGULATORY PROTEIN DCUR-RELATED"/>
    <property type="match status" value="1"/>
</dbReference>
<dbReference type="SUPFAM" id="SSF52172">
    <property type="entry name" value="CheY-like"/>
    <property type="match status" value="1"/>
</dbReference>
<dbReference type="PROSITE" id="PS50110">
    <property type="entry name" value="RESPONSE_REGULATORY"/>
    <property type="match status" value="1"/>
</dbReference>
<reference evidence="13" key="1">
    <citation type="journal article" date="2019" name="Int. J. Syst. Evol. Microbiol.">
        <title>The Global Catalogue of Microorganisms (GCM) 10K type strain sequencing project: providing services to taxonomists for standard genome sequencing and annotation.</title>
        <authorList>
            <consortium name="The Broad Institute Genomics Platform"/>
            <consortium name="The Broad Institute Genome Sequencing Center for Infectious Disease"/>
            <person name="Wu L."/>
            <person name="Ma J."/>
        </authorList>
    </citation>
    <scope>NUCLEOTIDE SEQUENCE [LARGE SCALE GENOMIC DNA]</scope>
    <source>
        <strain evidence="13">CGMCC 4.6997</strain>
    </source>
</reference>
<keyword evidence="4 9" id="KW-0902">Two-component regulatory system</keyword>
<evidence type="ECO:0000256" key="9">
    <source>
        <dbReference type="PIRNR" id="PIRNR006171"/>
    </source>
</evidence>
<keyword evidence="8 9" id="KW-0804">Transcription</keyword>
<organism evidence="12 13">
    <name type="scientific">Lysinimonas soli</name>
    <dbReference type="NCBI Taxonomy" id="1074233"/>
    <lineage>
        <taxon>Bacteria</taxon>
        <taxon>Bacillati</taxon>
        <taxon>Actinomycetota</taxon>
        <taxon>Actinomycetes</taxon>
        <taxon>Micrococcales</taxon>
        <taxon>Microbacteriaceae</taxon>
        <taxon>Lysinimonas</taxon>
    </lineage>
</organism>
<keyword evidence="6 9" id="KW-0238">DNA-binding</keyword>
<comment type="caution">
    <text evidence="12">The sequence shown here is derived from an EMBL/GenBank/DDBJ whole genome shotgun (WGS) entry which is preliminary data.</text>
</comment>
<evidence type="ECO:0000256" key="6">
    <source>
        <dbReference type="ARBA" id="ARBA00023125"/>
    </source>
</evidence>
<proteinExistence type="predicted"/>
<dbReference type="Gene3D" id="1.10.10.10">
    <property type="entry name" value="Winged helix-like DNA-binding domain superfamily/Winged helix DNA-binding domain"/>
    <property type="match status" value="1"/>
</dbReference>
<evidence type="ECO:0000256" key="2">
    <source>
        <dbReference type="ARBA" id="ARBA00022490"/>
    </source>
</evidence>
<dbReference type="RefSeq" id="WP_386739035.1">
    <property type="nucleotide sequence ID" value="NZ_JBHSMG010000001.1"/>
</dbReference>
<evidence type="ECO:0000259" key="11">
    <source>
        <dbReference type="PROSITE" id="PS50110"/>
    </source>
</evidence>
<accession>A0ABW0NN95</accession>
<dbReference type="EMBL" id="JBHSMG010000001">
    <property type="protein sequence ID" value="MFC5501446.1"/>
    <property type="molecule type" value="Genomic_DNA"/>
</dbReference>
<dbReference type="Proteomes" id="UP001596039">
    <property type="component" value="Unassembled WGS sequence"/>
</dbReference>
<evidence type="ECO:0000256" key="8">
    <source>
        <dbReference type="ARBA" id="ARBA00023163"/>
    </source>
</evidence>
<feature type="modified residue" description="4-aspartylphosphate" evidence="10">
    <location>
        <position position="58"/>
    </location>
</feature>
<dbReference type="InterPro" id="IPR036388">
    <property type="entry name" value="WH-like_DNA-bd_sf"/>
</dbReference>
<evidence type="ECO:0000313" key="12">
    <source>
        <dbReference type="EMBL" id="MFC5501446.1"/>
    </source>
</evidence>
<evidence type="ECO:0000256" key="3">
    <source>
        <dbReference type="ARBA" id="ARBA00022553"/>
    </source>
</evidence>
<evidence type="ECO:0000256" key="10">
    <source>
        <dbReference type="PROSITE-ProRule" id="PRU00169"/>
    </source>
</evidence>
<evidence type="ECO:0000256" key="7">
    <source>
        <dbReference type="ARBA" id="ARBA00023159"/>
    </source>
</evidence>
<keyword evidence="13" id="KW-1185">Reference proteome</keyword>
<evidence type="ECO:0000256" key="5">
    <source>
        <dbReference type="ARBA" id="ARBA00023015"/>
    </source>
</evidence>
<comment type="subcellular location">
    <subcellularLocation>
        <location evidence="1 9">Cytoplasm</location>
    </subcellularLocation>
</comment>
<evidence type="ECO:0000256" key="4">
    <source>
        <dbReference type="ARBA" id="ARBA00023012"/>
    </source>
</evidence>
<protein>
    <recommendedName>
        <fullName evidence="9">Transcriptional regulatory protein</fullName>
    </recommendedName>
</protein>
<dbReference type="Gene3D" id="3.40.50.2300">
    <property type="match status" value="1"/>
</dbReference>
<keyword evidence="3 10" id="KW-0597">Phosphoprotein</keyword>
<evidence type="ECO:0000313" key="13">
    <source>
        <dbReference type="Proteomes" id="UP001596039"/>
    </source>
</evidence>
<keyword evidence="2 9" id="KW-0963">Cytoplasm</keyword>
<dbReference type="SMART" id="SM00448">
    <property type="entry name" value="REC"/>
    <property type="match status" value="1"/>
</dbReference>
<dbReference type="Pfam" id="PF09339">
    <property type="entry name" value="HTH_IclR"/>
    <property type="match status" value="1"/>
</dbReference>
<dbReference type="SUPFAM" id="SSF46785">
    <property type="entry name" value="Winged helix' DNA-binding domain"/>
    <property type="match status" value="1"/>
</dbReference>
<dbReference type="InterPro" id="IPR011006">
    <property type="entry name" value="CheY-like_superfamily"/>
</dbReference>
<keyword evidence="5 9" id="KW-0805">Transcription regulation</keyword>
<feature type="domain" description="Response regulatory" evidence="11">
    <location>
        <begin position="7"/>
        <end position="123"/>
    </location>
</feature>
<name>A0ABW0NN95_9MICO</name>
<evidence type="ECO:0000256" key="1">
    <source>
        <dbReference type="ARBA" id="ARBA00004496"/>
    </source>
</evidence>
<dbReference type="InterPro" id="IPR036390">
    <property type="entry name" value="WH_DNA-bd_sf"/>
</dbReference>
<dbReference type="InterPro" id="IPR024187">
    <property type="entry name" value="Sig_transdc_resp-reg_cit/mal"/>
</dbReference>